<dbReference type="SUPFAM" id="SSF89623">
    <property type="entry name" value="Ribose/Galactose isomerase RpiB/AlsB"/>
    <property type="match status" value="1"/>
</dbReference>
<evidence type="ECO:0000313" key="3">
    <source>
        <dbReference type="Proteomes" id="UP000231025"/>
    </source>
</evidence>
<accession>A0A2G9Y637</accession>
<organism evidence="2 3">
    <name type="scientific">Candidatus Roizmanbacteria bacterium CG23_combo_of_CG06-09_8_20_14_all_35_49</name>
    <dbReference type="NCBI Taxonomy" id="1974863"/>
    <lineage>
        <taxon>Bacteria</taxon>
        <taxon>Candidatus Roizmaniibacteriota</taxon>
    </lineage>
</organism>
<gene>
    <name evidence="2" type="ORF">COX47_04015</name>
</gene>
<proteinExistence type="inferred from homology"/>
<dbReference type="GO" id="GO:0005975">
    <property type="term" value="P:carbohydrate metabolic process"/>
    <property type="evidence" value="ECO:0007669"/>
    <property type="project" value="InterPro"/>
</dbReference>
<dbReference type="Pfam" id="PF02502">
    <property type="entry name" value="LacAB_rpiB"/>
    <property type="match status" value="1"/>
</dbReference>
<comment type="caution">
    <text evidence="2">The sequence shown here is derived from an EMBL/GenBank/DDBJ whole genome shotgun (WGS) entry which is preliminary data.</text>
</comment>
<evidence type="ECO:0000313" key="2">
    <source>
        <dbReference type="EMBL" id="PIP14646.1"/>
    </source>
</evidence>
<dbReference type="GO" id="GO:0016861">
    <property type="term" value="F:intramolecular oxidoreductase activity, interconverting aldoses and ketoses"/>
    <property type="evidence" value="ECO:0007669"/>
    <property type="project" value="UniProtKB-ARBA"/>
</dbReference>
<sequence length="145" mass="16127">MTIFIGADHRGLELKNAILEYLHEKNIRIEDLGPYELDLLDDATDFSQKVAQAVLQNPDNHLGIVICGSGCAVSMAANRLKGVRCGLAMNPNQAKHIRENDLVNVLALAADYTPLEEIKKIIDAFLAASPRSEEKYLRRVKKLDE</sequence>
<reference evidence="2 3" key="1">
    <citation type="submission" date="2017-09" db="EMBL/GenBank/DDBJ databases">
        <title>Depth-based differentiation of microbial function through sediment-hosted aquifers and enrichment of novel symbionts in the deep terrestrial subsurface.</title>
        <authorList>
            <person name="Probst A.J."/>
            <person name="Ladd B."/>
            <person name="Jarett J.K."/>
            <person name="Geller-Mcgrath D.E."/>
            <person name="Sieber C.M."/>
            <person name="Emerson J.B."/>
            <person name="Anantharaman K."/>
            <person name="Thomas B.C."/>
            <person name="Malmstrom R."/>
            <person name="Stieglmeier M."/>
            <person name="Klingl A."/>
            <person name="Woyke T."/>
            <person name="Ryan C.M."/>
            <person name="Banfield J.F."/>
        </authorList>
    </citation>
    <scope>NUCLEOTIDE SEQUENCE [LARGE SCALE GENOMIC DNA]</scope>
    <source>
        <strain evidence="2">CG23_combo_of_CG06-09_8_20_14_all_35_49</strain>
    </source>
</reference>
<name>A0A2G9Y637_9BACT</name>
<dbReference type="Gene3D" id="3.40.1400.10">
    <property type="entry name" value="Sugar-phosphate isomerase, RpiB/LacA/LacB"/>
    <property type="match status" value="1"/>
</dbReference>
<keyword evidence="2" id="KW-0413">Isomerase</keyword>
<dbReference type="Proteomes" id="UP000231025">
    <property type="component" value="Unassembled WGS sequence"/>
</dbReference>
<dbReference type="EMBL" id="PCRE01000056">
    <property type="protein sequence ID" value="PIP14646.1"/>
    <property type="molecule type" value="Genomic_DNA"/>
</dbReference>
<dbReference type="PANTHER" id="PTHR30345:SF0">
    <property type="entry name" value="DNA DAMAGE-REPAIR_TOLERATION PROTEIN DRT102"/>
    <property type="match status" value="1"/>
</dbReference>
<dbReference type="InterPro" id="IPR003500">
    <property type="entry name" value="RpiB_LacA_LacB"/>
</dbReference>
<dbReference type="AlphaFoldDB" id="A0A2G9Y637"/>
<dbReference type="InterPro" id="IPR036569">
    <property type="entry name" value="RpiB_LacA_LacB_sf"/>
</dbReference>
<comment type="similarity">
    <text evidence="1">Belongs to the LacAB/RpiB family.</text>
</comment>
<dbReference type="NCBIfam" id="TIGR00689">
    <property type="entry name" value="rpiB_lacA_lacB"/>
    <property type="match status" value="1"/>
</dbReference>
<protein>
    <submittedName>
        <fullName evidence="2">Ribose-5-phosphate isomerase</fullName>
    </submittedName>
</protein>
<dbReference type="PIRSF" id="PIRSF005384">
    <property type="entry name" value="RpiB_LacA_B"/>
    <property type="match status" value="1"/>
</dbReference>
<dbReference type="PANTHER" id="PTHR30345">
    <property type="entry name" value="RIBOSE-5-PHOSPHATE ISOMERASE B"/>
    <property type="match status" value="1"/>
</dbReference>
<evidence type="ECO:0000256" key="1">
    <source>
        <dbReference type="ARBA" id="ARBA00008754"/>
    </source>
</evidence>